<dbReference type="PANTHER" id="PTHR21621">
    <property type="entry name" value="RIBOSOMAL PROTEIN S6 MODIFICATION PROTEIN"/>
    <property type="match status" value="1"/>
</dbReference>
<evidence type="ECO:0000313" key="5">
    <source>
        <dbReference type="EMBL" id="RUO53878.1"/>
    </source>
</evidence>
<feature type="domain" description="ATP-grasp" evidence="4">
    <location>
        <begin position="230"/>
        <end position="491"/>
    </location>
</feature>
<dbReference type="InterPro" id="IPR005479">
    <property type="entry name" value="CPAse_ATP-bd"/>
</dbReference>
<dbReference type="GO" id="GO:0046872">
    <property type="term" value="F:metal ion binding"/>
    <property type="evidence" value="ECO:0007669"/>
    <property type="project" value="InterPro"/>
</dbReference>
<dbReference type="Pfam" id="PF07478">
    <property type="entry name" value="Dala_Dala_lig_C"/>
    <property type="match status" value="1"/>
</dbReference>
<dbReference type="EMBL" id="PIPW01000001">
    <property type="protein sequence ID" value="RUO53878.1"/>
    <property type="molecule type" value="Genomic_DNA"/>
</dbReference>
<name>A0A432XYQ4_9GAMM</name>
<evidence type="ECO:0000256" key="2">
    <source>
        <dbReference type="ARBA" id="ARBA00023211"/>
    </source>
</evidence>
<dbReference type="GO" id="GO:0008716">
    <property type="term" value="F:D-alanine-D-alanine ligase activity"/>
    <property type="evidence" value="ECO:0007669"/>
    <property type="project" value="InterPro"/>
</dbReference>
<dbReference type="GO" id="GO:0005524">
    <property type="term" value="F:ATP binding"/>
    <property type="evidence" value="ECO:0007669"/>
    <property type="project" value="UniProtKB-UniRule"/>
</dbReference>
<dbReference type="AlphaFoldDB" id="A0A432XYQ4"/>
<evidence type="ECO:0000313" key="6">
    <source>
        <dbReference type="Proteomes" id="UP000287198"/>
    </source>
</evidence>
<dbReference type="GO" id="GO:0005737">
    <property type="term" value="C:cytoplasm"/>
    <property type="evidence" value="ECO:0007669"/>
    <property type="project" value="TreeGrafter"/>
</dbReference>
<dbReference type="PROSITE" id="PS50975">
    <property type="entry name" value="ATP_GRASP"/>
    <property type="match status" value="1"/>
</dbReference>
<keyword evidence="2" id="KW-0464">Manganese</keyword>
<keyword evidence="3" id="KW-0067">ATP-binding</keyword>
<keyword evidence="3" id="KW-0547">Nucleotide-binding</keyword>
<dbReference type="InterPro" id="IPR011095">
    <property type="entry name" value="Dala_Dala_lig_C"/>
</dbReference>
<gene>
    <name evidence="5" type="ORF">CWI69_00085</name>
</gene>
<reference evidence="6" key="1">
    <citation type="journal article" date="2018" name="Front. Microbiol.">
        <title>Genome-Based Analysis Reveals the Taxonomy and Diversity of the Family Idiomarinaceae.</title>
        <authorList>
            <person name="Liu Y."/>
            <person name="Lai Q."/>
            <person name="Shao Z."/>
        </authorList>
    </citation>
    <scope>NUCLEOTIDE SEQUENCE [LARGE SCALE GENOMIC DNA]</scope>
    <source>
        <strain evidence="6">BH195</strain>
    </source>
</reference>
<dbReference type="Proteomes" id="UP000287198">
    <property type="component" value="Unassembled WGS sequence"/>
</dbReference>
<keyword evidence="1" id="KW-0436">Ligase</keyword>
<organism evidence="5 6">
    <name type="scientific">Pseudidiomarina halophila</name>
    <dbReference type="NCBI Taxonomy" id="1449799"/>
    <lineage>
        <taxon>Bacteria</taxon>
        <taxon>Pseudomonadati</taxon>
        <taxon>Pseudomonadota</taxon>
        <taxon>Gammaproteobacteria</taxon>
        <taxon>Alteromonadales</taxon>
        <taxon>Idiomarinaceae</taxon>
        <taxon>Pseudidiomarina</taxon>
    </lineage>
</organism>
<dbReference type="PANTHER" id="PTHR21621:SF0">
    <property type="entry name" value="BETA-CITRYLGLUTAMATE SYNTHASE B-RELATED"/>
    <property type="match status" value="1"/>
</dbReference>
<dbReference type="Gene3D" id="3.30.470.20">
    <property type="entry name" value="ATP-grasp fold, B domain"/>
    <property type="match status" value="2"/>
</dbReference>
<sequence>MDYRLKWFQPGNQRYVSGYLHGRKQPCVMAKLKAAPQLQQFLLQPQATTLFAKVQQWWCQTLECLDEPAKTANDWPSLLLQMCDMTEQLLGYLNYTVLPHRPYIDVPKNAAYSNEWSTVALSVPHCSPEVVNRAWSVVVMVVELHLREKGSAPAESWLMKVLTPLREPMKKGTHQFFAAAAYELDIPFFLLQSDLTQFGQGHKSQWLNHTFTERTSVIPVRIARQKWQANLMLRRAGLPVPAIAPANDLKTAQEAAKRLGYPVVVKPADLDGGVGVAANLQNETQLNEAFKKSQKYSQNVLVEKHIQGRDYRIHVHDGHVDFAIERVPAGVFGDNKHTIAELTTLENRHERRREGPNKNLATLILDEEALQLLKAQGLTPQSVPAQDQFVYFRRVANISAGGRPIEALDKMHEDNKQLAIRAAQALRLDNAGIDLIIPDISVSWKESTAAICEINANPELGNTSGLLMYRNVLRNRLQGNGRIPIYVVIDETDSSSPSTLLQETVQELRKSQDGVGWGDADGVGIDKQILLSKGLSANATYEMLVIHQNVKAIVLRLNDKKVLNDGLPFERIDHLLTATEADQGSSLYQLAADYVPRA</sequence>
<dbReference type="OrthoDB" id="9803907at2"/>
<dbReference type="Pfam" id="PF08443">
    <property type="entry name" value="RimK"/>
    <property type="match status" value="1"/>
</dbReference>
<evidence type="ECO:0000256" key="3">
    <source>
        <dbReference type="PROSITE-ProRule" id="PRU00409"/>
    </source>
</evidence>
<proteinExistence type="predicted"/>
<evidence type="ECO:0000256" key="1">
    <source>
        <dbReference type="ARBA" id="ARBA00022598"/>
    </source>
</evidence>
<comment type="caution">
    <text evidence="5">The sequence shown here is derived from an EMBL/GenBank/DDBJ whole genome shotgun (WGS) entry which is preliminary data.</text>
</comment>
<dbReference type="SUPFAM" id="SSF56059">
    <property type="entry name" value="Glutathione synthetase ATP-binding domain-like"/>
    <property type="match status" value="1"/>
</dbReference>
<dbReference type="InterPro" id="IPR013651">
    <property type="entry name" value="ATP-grasp_RimK-type"/>
</dbReference>
<keyword evidence="6" id="KW-1185">Reference proteome</keyword>
<protein>
    <submittedName>
        <fullName evidence="5">Cyanophycin synthetase</fullName>
    </submittedName>
</protein>
<evidence type="ECO:0000259" key="4">
    <source>
        <dbReference type="PROSITE" id="PS50975"/>
    </source>
</evidence>
<dbReference type="InterPro" id="IPR011761">
    <property type="entry name" value="ATP-grasp"/>
</dbReference>
<accession>A0A432XYQ4</accession>
<dbReference type="PROSITE" id="PS00866">
    <property type="entry name" value="CPSASE_1"/>
    <property type="match status" value="1"/>
</dbReference>